<reference evidence="2" key="1">
    <citation type="submission" date="2023-10" db="EMBL/GenBank/DDBJ databases">
        <title>Genome assembly of Pristionchus species.</title>
        <authorList>
            <person name="Yoshida K."/>
            <person name="Sommer R.J."/>
        </authorList>
    </citation>
    <scope>NUCLEOTIDE SEQUENCE</scope>
    <source>
        <strain evidence="2">RS5133</strain>
    </source>
</reference>
<comment type="caution">
    <text evidence="2">The sequence shown here is derived from an EMBL/GenBank/DDBJ whole genome shotgun (WGS) entry which is preliminary data.</text>
</comment>
<evidence type="ECO:0000313" key="2">
    <source>
        <dbReference type="EMBL" id="GMT28177.1"/>
    </source>
</evidence>
<feature type="compositionally biased region" description="Basic and acidic residues" evidence="1">
    <location>
        <begin position="263"/>
        <end position="278"/>
    </location>
</feature>
<proteinExistence type="predicted"/>
<evidence type="ECO:0000313" key="3">
    <source>
        <dbReference type="Proteomes" id="UP001432322"/>
    </source>
</evidence>
<dbReference type="AlphaFoldDB" id="A0AAV5W8P3"/>
<feature type="region of interest" description="Disordered" evidence="1">
    <location>
        <begin position="569"/>
        <end position="656"/>
    </location>
</feature>
<feature type="compositionally biased region" description="Basic and acidic residues" evidence="1">
    <location>
        <begin position="393"/>
        <end position="418"/>
    </location>
</feature>
<dbReference type="Proteomes" id="UP001432322">
    <property type="component" value="Unassembled WGS sequence"/>
</dbReference>
<keyword evidence="3" id="KW-1185">Reference proteome</keyword>
<feature type="compositionally biased region" description="Polar residues" evidence="1">
    <location>
        <begin position="639"/>
        <end position="654"/>
    </location>
</feature>
<feature type="compositionally biased region" description="Basic and acidic residues" evidence="1">
    <location>
        <begin position="319"/>
        <end position="328"/>
    </location>
</feature>
<feature type="compositionally biased region" description="Gly residues" evidence="1">
    <location>
        <begin position="834"/>
        <end position="851"/>
    </location>
</feature>
<feature type="compositionally biased region" description="Basic residues" evidence="1">
    <location>
        <begin position="217"/>
        <end position="227"/>
    </location>
</feature>
<protein>
    <submittedName>
        <fullName evidence="2">Uncharacterized protein</fullName>
    </submittedName>
</protein>
<feature type="non-terminal residue" evidence="2">
    <location>
        <position position="1"/>
    </location>
</feature>
<feature type="region of interest" description="Disordered" evidence="1">
    <location>
        <begin position="1"/>
        <end position="278"/>
    </location>
</feature>
<feature type="compositionally biased region" description="Basic and acidic residues" evidence="1">
    <location>
        <begin position="36"/>
        <end position="52"/>
    </location>
</feature>
<dbReference type="EMBL" id="BTSY01000005">
    <property type="protein sequence ID" value="GMT28177.1"/>
    <property type="molecule type" value="Genomic_DNA"/>
</dbReference>
<feature type="compositionally biased region" description="Basic and acidic residues" evidence="1">
    <location>
        <begin position="337"/>
        <end position="361"/>
    </location>
</feature>
<feature type="compositionally biased region" description="Basic and acidic residues" evidence="1">
    <location>
        <begin position="240"/>
        <end position="253"/>
    </location>
</feature>
<organism evidence="2 3">
    <name type="scientific">Pristionchus fissidentatus</name>
    <dbReference type="NCBI Taxonomy" id="1538716"/>
    <lineage>
        <taxon>Eukaryota</taxon>
        <taxon>Metazoa</taxon>
        <taxon>Ecdysozoa</taxon>
        <taxon>Nematoda</taxon>
        <taxon>Chromadorea</taxon>
        <taxon>Rhabditida</taxon>
        <taxon>Rhabditina</taxon>
        <taxon>Diplogasteromorpha</taxon>
        <taxon>Diplogasteroidea</taxon>
        <taxon>Neodiplogasteridae</taxon>
        <taxon>Pristionchus</taxon>
    </lineage>
</organism>
<sequence length="851" mass="94113">KKKKKKKRSKSSDKRRRSREAEKMENILNKHLKRSREKEEKIPKRISSKDSPKASSSMDPIEIVTISDDDEPPRGVKKARIDDSPDVRNGLSRSIPGPATPKEDDDCENHHSGRDENGEMKDEIQDIIVLDSHASAPNISLPSSKISSSPQPVPPPVLPSNVACPPGFTRASFVEAETPSTCSVVHTEDERPPTAEPDYSSGLERNESRDKSESRKKEKKSAKRKKKDSSSLKESLQQEIRMRESGHYSPERRGRSRSYSYSPRRDRSRSRDRSRDWRYGGVKERGWSRERGYDGWRGYDRWRRWSRSPNRSRSCHRSYSRDGEESRRWSRSRSRTRSRERSRTRERSRSESRERSRERSRSATPLSPVHSSNQPQRDSCSPMPRSYARFRNRSSECREKKRREEKEREEMEKSKEMGEDLIVIDDVETPKGVPPAPVSSLVPSLFGPLPPPLFGPVLPPPSSLTISTASSPSVPHSRSSSPSIFVPPPPIVAPIKPQTLKICLLTKKRLGGGISASTSKSATSLASHSSDSNTSLILDQVPLPTEAPPPRNTAVQIVDVSRCIDGIKSAGVSSSSDMSVEGNSGKSNTSIGEKGTIGLNRPTPPLSNPSADENRLDSVSLPPPPRPPLLDTTTPPVENGTTIDMTTGNRVSTPSPTPLAATILKATMCSTNRSMMSGCSRQPLMGPGPSPPPQSMMYPQQYYSSPGHMNPYGPQPAWMNHDPSWHHHNYYYGQGGPMMGGYGNPSGMHHGPMPVPPPSTPQPSLINAMGVMRTPAQQGQPINTIDWGQAAREHAIMTHQHNHPGVVGVPPPPPMNQPHHMMGGPPLYGTPHQGRGGSGRFRGGGGKGRRW</sequence>
<feature type="compositionally biased region" description="Basic and acidic residues" evidence="1">
    <location>
        <begin position="108"/>
        <end position="124"/>
    </location>
</feature>
<feature type="region of interest" description="Disordered" evidence="1">
    <location>
        <begin position="464"/>
        <end position="485"/>
    </location>
</feature>
<accession>A0AAV5W8P3</accession>
<feature type="compositionally biased region" description="Low complexity" evidence="1">
    <location>
        <begin position="464"/>
        <end position="484"/>
    </location>
</feature>
<feature type="compositionally biased region" description="Low complexity" evidence="1">
    <location>
        <begin position="569"/>
        <end position="585"/>
    </location>
</feature>
<evidence type="ECO:0000256" key="1">
    <source>
        <dbReference type="SAM" id="MobiDB-lite"/>
    </source>
</evidence>
<feature type="compositionally biased region" description="Low complexity" evidence="1">
    <location>
        <begin position="137"/>
        <end position="150"/>
    </location>
</feature>
<feature type="compositionally biased region" description="Polar residues" evidence="1">
    <location>
        <begin position="363"/>
        <end position="379"/>
    </location>
</feature>
<feature type="region of interest" description="Disordered" evidence="1">
    <location>
        <begin position="829"/>
        <end position="851"/>
    </location>
</feature>
<feature type="compositionally biased region" description="Basic residues" evidence="1">
    <location>
        <begin position="1"/>
        <end position="18"/>
    </location>
</feature>
<name>A0AAV5W8P3_9BILA</name>
<gene>
    <name evidence="2" type="ORF">PFISCL1PPCAC_19474</name>
</gene>
<feature type="compositionally biased region" description="Basic and acidic residues" evidence="1">
    <location>
        <begin position="204"/>
        <end position="216"/>
    </location>
</feature>
<feature type="region of interest" description="Disordered" evidence="1">
    <location>
        <begin position="306"/>
        <end position="419"/>
    </location>
</feature>